<dbReference type="AlphaFoldDB" id="A0A432MCC4"/>
<proteinExistence type="predicted"/>
<dbReference type="RefSeq" id="WP_126728138.1">
    <property type="nucleotide sequence ID" value="NZ_RYZH01000087.1"/>
</dbReference>
<sequence length="537" mass="58062">MDRGPRDGGAPLLGRAGARPARPPGPAQTQLVQSLCDGRPFLPRVQANRVGCFDLTVSFGKSVSLLAYGLTPPSEWKGWAKTFARVATPEVEKLLADQRINSGPQGKTKVPSEGLAAGFCHREGFLGQPQAHIHYAIINLSADSSGKLGSIANARELFEKQGVVRARVHKGLDDELQARGYETVRVGKVVELAKVPRELIDELSPARRAMREAQAASGFTGARAQDFYARQARQEAGPRVHRTPQEAHRDCTELAARHGVTLDSLKRDPKDPAPAKDPATAMAAAYHTAREAAISCTRRHGTFTADQYFERLYTLGIGKPTTLEALDAMGKAALNDRSILGIRERQMPDGTSRYATAASTRVERAAGRDYRGDTREAWEALKGAAMGLGAATLVATARKATAVVERLAELVNPLPRVLSVDAASLPVLIDRLRPTPYLLAHGKALLVGLKASGNPHERAAVAERAYEALRSHDRLPKNAVLVVERGSLASARELHLLSKVARRDGASVILSERDEGRLNRGQHHGHQADPRGQTREI</sequence>
<protein>
    <recommendedName>
        <fullName evidence="2">TrwC relaxase domain-containing protein</fullName>
    </recommendedName>
</protein>
<feature type="region of interest" description="Disordered" evidence="1">
    <location>
        <begin position="1"/>
        <end position="29"/>
    </location>
</feature>
<evidence type="ECO:0000256" key="1">
    <source>
        <dbReference type="SAM" id="MobiDB-lite"/>
    </source>
</evidence>
<feature type="compositionally biased region" description="Low complexity" evidence="1">
    <location>
        <begin position="8"/>
        <end position="20"/>
    </location>
</feature>
<evidence type="ECO:0000313" key="4">
    <source>
        <dbReference type="Proteomes" id="UP000280296"/>
    </source>
</evidence>
<dbReference type="OrthoDB" id="1634048at2"/>
<dbReference type="SUPFAM" id="SSF55464">
    <property type="entry name" value="Origin of replication-binding domain, RBD-like"/>
    <property type="match status" value="1"/>
</dbReference>
<accession>A0A432MCC4</accession>
<dbReference type="Pfam" id="PF08751">
    <property type="entry name" value="TrwC"/>
    <property type="match status" value="1"/>
</dbReference>
<name>A0A432MCC4_9BACT</name>
<dbReference type="Proteomes" id="UP000280296">
    <property type="component" value="Unassembled WGS sequence"/>
</dbReference>
<feature type="region of interest" description="Disordered" evidence="1">
    <location>
        <begin position="512"/>
        <end position="537"/>
    </location>
</feature>
<evidence type="ECO:0000313" key="3">
    <source>
        <dbReference type="EMBL" id="RUL81689.1"/>
    </source>
</evidence>
<reference evidence="3 4" key="1">
    <citation type="submission" date="2018-12" db="EMBL/GenBank/DDBJ databases">
        <authorList>
            <person name="Toschakov S.V."/>
        </authorList>
    </citation>
    <scope>NUCLEOTIDE SEQUENCE [LARGE SCALE GENOMIC DNA]</scope>
    <source>
        <strain evidence="3 4">GM2012</strain>
    </source>
</reference>
<feature type="compositionally biased region" description="Basic and acidic residues" evidence="1">
    <location>
        <begin position="526"/>
        <end position="537"/>
    </location>
</feature>
<comment type="caution">
    <text evidence="3">The sequence shown here is derived from an EMBL/GenBank/DDBJ whole genome shotgun (WGS) entry which is preliminary data.</text>
</comment>
<keyword evidence="4" id="KW-1185">Reference proteome</keyword>
<gene>
    <name evidence="3" type="ORF">TsocGM_24735</name>
</gene>
<dbReference type="InterPro" id="IPR014862">
    <property type="entry name" value="TrwC"/>
</dbReference>
<reference evidence="3 4" key="2">
    <citation type="submission" date="2019-01" db="EMBL/GenBank/DDBJ databases">
        <title>Tautonia sociabilis, a novel thermotolerant planctomycete of Isosphaeraceae family, isolated from a 4000 m deep subterranean habitat.</title>
        <authorList>
            <person name="Kovaleva O.L."/>
            <person name="Elcheninov A.G."/>
            <person name="Van Heerden E."/>
            <person name="Toshchakov S.V."/>
            <person name="Novikov A."/>
            <person name="Bonch-Osmolovskaya E.A."/>
            <person name="Kublanov I.V."/>
        </authorList>
    </citation>
    <scope>NUCLEOTIDE SEQUENCE [LARGE SCALE GENOMIC DNA]</scope>
    <source>
        <strain evidence="3 4">GM2012</strain>
    </source>
</reference>
<evidence type="ECO:0000259" key="2">
    <source>
        <dbReference type="Pfam" id="PF08751"/>
    </source>
</evidence>
<feature type="domain" description="TrwC relaxase" evidence="2">
    <location>
        <begin position="38"/>
        <end position="244"/>
    </location>
</feature>
<dbReference type="EMBL" id="RYZH01000087">
    <property type="protein sequence ID" value="RUL81689.1"/>
    <property type="molecule type" value="Genomic_DNA"/>
</dbReference>
<organism evidence="3 4">
    <name type="scientific">Tautonia sociabilis</name>
    <dbReference type="NCBI Taxonomy" id="2080755"/>
    <lineage>
        <taxon>Bacteria</taxon>
        <taxon>Pseudomonadati</taxon>
        <taxon>Planctomycetota</taxon>
        <taxon>Planctomycetia</taxon>
        <taxon>Isosphaerales</taxon>
        <taxon>Isosphaeraceae</taxon>
        <taxon>Tautonia</taxon>
    </lineage>
</organism>